<dbReference type="PANTHER" id="PTHR12940:SF0">
    <property type="entry name" value="SPLICING FACTOR ESS-2 HOMOLOG"/>
    <property type="match status" value="1"/>
</dbReference>
<dbReference type="EMBL" id="MU005573">
    <property type="protein sequence ID" value="KAF2688642.1"/>
    <property type="molecule type" value="Genomic_DNA"/>
</dbReference>
<evidence type="ECO:0000256" key="2">
    <source>
        <dbReference type="ARBA" id="ARBA00009072"/>
    </source>
</evidence>
<protein>
    <recommendedName>
        <fullName evidence="7">Nuclear protein DGCR14</fullName>
    </recommendedName>
</protein>
<feature type="compositionally biased region" description="Polar residues" evidence="4">
    <location>
        <begin position="1"/>
        <end position="10"/>
    </location>
</feature>
<dbReference type="Pfam" id="PF09751">
    <property type="entry name" value="Es2"/>
    <property type="match status" value="1"/>
</dbReference>
<reference evidence="5" key="1">
    <citation type="journal article" date="2020" name="Stud. Mycol.">
        <title>101 Dothideomycetes genomes: a test case for predicting lifestyles and emergence of pathogens.</title>
        <authorList>
            <person name="Haridas S."/>
            <person name="Albert R."/>
            <person name="Binder M."/>
            <person name="Bloem J."/>
            <person name="Labutti K."/>
            <person name="Salamov A."/>
            <person name="Andreopoulos B."/>
            <person name="Baker S."/>
            <person name="Barry K."/>
            <person name="Bills G."/>
            <person name="Bluhm B."/>
            <person name="Cannon C."/>
            <person name="Castanera R."/>
            <person name="Culley D."/>
            <person name="Daum C."/>
            <person name="Ezra D."/>
            <person name="Gonzalez J."/>
            <person name="Henrissat B."/>
            <person name="Kuo A."/>
            <person name="Liang C."/>
            <person name="Lipzen A."/>
            <person name="Lutzoni F."/>
            <person name="Magnuson J."/>
            <person name="Mondo S."/>
            <person name="Nolan M."/>
            <person name="Ohm R."/>
            <person name="Pangilinan J."/>
            <person name="Park H.-J."/>
            <person name="Ramirez L."/>
            <person name="Alfaro M."/>
            <person name="Sun H."/>
            <person name="Tritt A."/>
            <person name="Yoshinaga Y."/>
            <person name="Zwiers L.-H."/>
            <person name="Turgeon B."/>
            <person name="Goodwin S."/>
            <person name="Spatafora J."/>
            <person name="Crous P."/>
            <person name="Grigoriev I."/>
        </authorList>
    </citation>
    <scope>NUCLEOTIDE SEQUENCE</scope>
    <source>
        <strain evidence="5">CBS 122367</strain>
    </source>
</reference>
<dbReference type="GO" id="GO:0071013">
    <property type="term" value="C:catalytic step 2 spliceosome"/>
    <property type="evidence" value="ECO:0007669"/>
    <property type="project" value="TreeGrafter"/>
</dbReference>
<feature type="region of interest" description="Disordered" evidence="4">
    <location>
        <begin position="198"/>
        <end position="226"/>
    </location>
</feature>
<comment type="similarity">
    <text evidence="2">Belongs to the ESS2 family.</text>
</comment>
<feature type="compositionally biased region" description="Polar residues" evidence="4">
    <location>
        <begin position="247"/>
        <end position="257"/>
    </location>
</feature>
<keyword evidence="3" id="KW-0539">Nucleus</keyword>
<name>A0A6G1JDM2_9PLEO</name>
<feature type="region of interest" description="Disordered" evidence="4">
    <location>
        <begin position="1"/>
        <end position="30"/>
    </location>
</feature>
<sequence>MSSENSTALTKRSASAALMPPPPAPKRIMRPSVVLDEDTYTSAVSHIIRRDFFPGLAETDAQREYLNALESKNNRWIREAGKVLTEVMTPVPGRPAGGARGTRFESGNGGRTPSVWGADTPWAEAGCEEEGDEELGKLDKVDLDMSLSAFQAKYTSEDQESFNQILDRQNKARFEKNVWLREGNRFASKQRVAQQKVIEARKSDSTQLIPRPSQDLDDRPAAPNTHKHSAFNTLMFAPDSIESWAPTRTQTAESTSLAPPKRVLHANTRLPVPETEPQRPPSPTMSAVRDAIASRPRLNPSEGGYTGSETPRVNGYAFVDAHPPSPFSDSDSEAPTDLLERFGAKGSTAVPFTISESRRREKLHHKMVERISSSKKVMALPAAPSIGKGLGIFTSETPRFLSAPTPVQRLQGAAAGGRTPGRKGLGNLTPAAQRLFKQVEGRTP</sequence>
<gene>
    <name evidence="5" type="ORF">K458DRAFT_274728</name>
</gene>
<evidence type="ECO:0000256" key="4">
    <source>
        <dbReference type="SAM" id="MobiDB-lite"/>
    </source>
</evidence>
<evidence type="ECO:0000313" key="6">
    <source>
        <dbReference type="Proteomes" id="UP000799291"/>
    </source>
</evidence>
<comment type="subcellular location">
    <subcellularLocation>
        <location evidence="1">Nucleus</location>
    </subcellularLocation>
</comment>
<evidence type="ECO:0000256" key="3">
    <source>
        <dbReference type="ARBA" id="ARBA00023242"/>
    </source>
</evidence>
<evidence type="ECO:0008006" key="7">
    <source>
        <dbReference type="Google" id="ProtNLM"/>
    </source>
</evidence>
<dbReference type="Proteomes" id="UP000799291">
    <property type="component" value="Unassembled WGS sequence"/>
</dbReference>
<feature type="non-terminal residue" evidence="5">
    <location>
        <position position="444"/>
    </location>
</feature>
<dbReference type="PANTHER" id="PTHR12940">
    <property type="entry name" value="ES-2 PROTEIN - RELATED"/>
    <property type="match status" value="1"/>
</dbReference>
<keyword evidence="6" id="KW-1185">Reference proteome</keyword>
<dbReference type="AlphaFoldDB" id="A0A6G1JDM2"/>
<evidence type="ECO:0000313" key="5">
    <source>
        <dbReference type="EMBL" id="KAF2688642.1"/>
    </source>
</evidence>
<dbReference type="OrthoDB" id="19679at2759"/>
<dbReference type="InterPro" id="IPR019148">
    <property type="entry name" value="Nuclear_protein_DGCR14_ESS-2"/>
</dbReference>
<evidence type="ECO:0000256" key="1">
    <source>
        <dbReference type="ARBA" id="ARBA00004123"/>
    </source>
</evidence>
<proteinExistence type="inferred from homology"/>
<organism evidence="5 6">
    <name type="scientific">Lentithecium fluviatile CBS 122367</name>
    <dbReference type="NCBI Taxonomy" id="1168545"/>
    <lineage>
        <taxon>Eukaryota</taxon>
        <taxon>Fungi</taxon>
        <taxon>Dikarya</taxon>
        <taxon>Ascomycota</taxon>
        <taxon>Pezizomycotina</taxon>
        <taxon>Dothideomycetes</taxon>
        <taxon>Pleosporomycetidae</taxon>
        <taxon>Pleosporales</taxon>
        <taxon>Massarineae</taxon>
        <taxon>Lentitheciaceae</taxon>
        <taxon>Lentithecium</taxon>
    </lineage>
</organism>
<feature type="region of interest" description="Disordered" evidence="4">
    <location>
        <begin position="90"/>
        <end position="119"/>
    </location>
</feature>
<accession>A0A6G1JDM2</accession>
<feature type="region of interest" description="Disordered" evidence="4">
    <location>
        <begin position="247"/>
        <end position="286"/>
    </location>
</feature>